<dbReference type="NCBIfam" id="NF008185">
    <property type="entry name" value="PRK10936.1"/>
    <property type="match status" value="1"/>
</dbReference>
<dbReference type="PANTHER" id="PTHR46847">
    <property type="entry name" value="D-ALLOSE-BINDING PERIPLASMIC PROTEIN-RELATED"/>
    <property type="match status" value="1"/>
</dbReference>
<dbReference type="PANTHER" id="PTHR46847:SF1">
    <property type="entry name" value="D-ALLOSE-BINDING PERIPLASMIC PROTEIN-RELATED"/>
    <property type="match status" value="1"/>
</dbReference>
<evidence type="ECO:0000313" key="6">
    <source>
        <dbReference type="Proteomes" id="UP000731907"/>
    </source>
</evidence>
<evidence type="ECO:0000259" key="4">
    <source>
        <dbReference type="Pfam" id="PF00532"/>
    </source>
</evidence>
<dbReference type="Proteomes" id="UP000731907">
    <property type="component" value="Unassembled WGS sequence"/>
</dbReference>
<dbReference type="SUPFAM" id="SSF53822">
    <property type="entry name" value="Periplasmic binding protein-like I"/>
    <property type="match status" value="1"/>
</dbReference>
<name>A0ABS6J9S5_9RHOB</name>
<gene>
    <name evidence="5" type="primary">torT</name>
    <name evidence="5" type="ORF">GU927_014815</name>
</gene>
<feature type="domain" description="Periplasmic binding protein/LacI sugar binding" evidence="4">
    <location>
        <begin position="28"/>
        <end position="295"/>
    </location>
</feature>
<dbReference type="CDD" id="cd06306">
    <property type="entry name" value="PBP1_TorT-like"/>
    <property type="match status" value="1"/>
</dbReference>
<comment type="subcellular location">
    <subcellularLocation>
        <location evidence="1">Cell envelope</location>
    </subcellularLocation>
</comment>
<dbReference type="InterPro" id="IPR001761">
    <property type="entry name" value="Peripla_BP/Lac1_sug-bd_dom"/>
</dbReference>
<accession>A0ABS6J9S5</accession>
<evidence type="ECO:0000256" key="3">
    <source>
        <dbReference type="ARBA" id="ARBA00022729"/>
    </source>
</evidence>
<dbReference type="EMBL" id="JAAATX020000010">
    <property type="protein sequence ID" value="MBU9699120.1"/>
    <property type="molecule type" value="Genomic_DNA"/>
</dbReference>
<comment type="similarity">
    <text evidence="2">Belongs to the bacterial solute-binding protein 2 family.</text>
</comment>
<reference evidence="5 6" key="1">
    <citation type="submission" date="2021-06" db="EMBL/GenBank/DDBJ databases">
        <title>Rhodobacteraceae bacterium strain HSP-20.</title>
        <authorList>
            <person name="Chen W.-M."/>
        </authorList>
    </citation>
    <scope>NUCLEOTIDE SEQUENCE [LARGE SCALE GENOMIC DNA]</scope>
    <source>
        <strain evidence="5 6">HSP-20</strain>
    </source>
</reference>
<dbReference type="InterPro" id="IPR028082">
    <property type="entry name" value="Peripla_BP_I"/>
</dbReference>
<dbReference type="Pfam" id="PF00532">
    <property type="entry name" value="Peripla_BP_1"/>
    <property type="match status" value="1"/>
</dbReference>
<evidence type="ECO:0000313" key="5">
    <source>
        <dbReference type="EMBL" id="MBU9699120.1"/>
    </source>
</evidence>
<sequence length="331" mass="35305">MVPAIPFDDESPLSPVDYRPLDRASRDWHLCILYPHLKDAYWLSVNYGMVEEARRLGLSFEVFEAGGYPNLSRQIDQLRACGSDAFDAVILGAVSYQGLTSTVLDIAATKPVIAAVNDIDDRGITAKAAVPWREMGAAAGRVIAERHPAGSPPVNVAWFPGPKGAGWVTFVEDGFRAELARSSARLVATKYGDTGLEEQVLLVEEALDEQPDIDYLAGSGPMAEAAVSILRARGLTGRVQIVSTYISHAVYRGIMRGRILAAPTDFAAMQGRLSVEMAARALEGSLVHSHAGPRITTVTPDSIATIGAEGSLAPASFVPIFTLRAGTDSGN</sequence>
<evidence type="ECO:0000256" key="2">
    <source>
        <dbReference type="ARBA" id="ARBA00007639"/>
    </source>
</evidence>
<proteinExistence type="inferred from homology"/>
<keyword evidence="6" id="KW-1185">Reference proteome</keyword>
<dbReference type="Gene3D" id="3.40.50.2300">
    <property type="match status" value="2"/>
</dbReference>
<comment type="caution">
    <text evidence="5">The sequence shown here is derived from an EMBL/GenBank/DDBJ whole genome shotgun (WGS) entry which is preliminary data.</text>
</comment>
<keyword evidence="3" id="KW-0732">Signal</keyword>
<protein>
    <submittedName>
        <fullName evidence="5">TMAO reductase system periplasmic protein TorT</fullName>
    </submittedName>
</protein>
<organism evidence="5 6">
    <name type="scientific">Paragemmobacter amnigenus</name>
    <dbReference type="NCBI Taxonomy" id="2852097"/>
    <lineage>
        <taxon>Bacteria</taxon>
        <taxon>Pseudomonadati</taxon>
        <taxon>Pseudomonadota</taxon>
        <taxon>Alphaproteobacteria</taxon>
        <taxon>Rhodobacterales</taxon>
        <taxon>Paracoccaceae</taxon>
        <taxon>Paragemmobacter</taxon>
    </lineage>
</organism>
<evidence type="ECO:0000256" key="1">
    <source>
        <dbReference type="ARBA" id="ARBA00004196"/>
    </source>
</evidence>